<evidence type="ECO:0000259" key="1">
    <source>
        <dbReference type="Pfam" id="PF00144"/>
    </source>
</evidence>
<dbReference type="GO" id="GO:0016787">
    <property type="term" value="F:hydrolase activity"/>
    <property type="evidence" value="ECO:0007669"/>
    <property type="project" value="UniProtKB-KW"/>
</dbReference>
<dbReference type="Gene3D" id="3.40.710.10">
    <property type="entry name" value="DD-peptidase/beta-lactamase superfamily"/>
    <property type="match status" value="1"/>
</dbReference>
<dbReference type="PANTHER" id="PTHR43283">
    <property type="entry name" value="BETA-LACTAMASE-RELATED"/>
    <property type="match status" value="1"/>
</dbReference>
<organism evidence="2 3">
    <name type="scientific">Paroceanicella profunda</name>
    <dbReference type="NCBI Taxonomy" id="2579971"/>
    <lineage>
        <taxon>Bacteria</taxon>
        <taxon>Pseudomonadati</taxon>
        <taxon>Pseudomonadota</taxon>
        <taxon>Alphaproteobacteria</taxon>
        <taxon>Rhodobacterales</taxon>
        <taxon>Paracoccaceae</taxon>
        <taxon>Paroceanicella</taxon>
    </lineage>
</organism>
<dbReference type="Proteomes" id="UP000305888">
    <property type="component" value="Chromosome"/>
</dbReference>
<dbReference type="InterPro" id="IPR012338">
    <property type="entry name" value="Beta-lactam/transpept-like"/>
</dbReference>
<dbReference type="InterPro" id="IPR006311">
    <property type="entry name" value="TAT_signal"/>
</dbReference>
<dbReference type="InterPro" id="IPR001466">
    <property type="entry name" value="Beta-lactam-related"/>
</dbReference>
<dbReference type="EMBL" id="CP040818">
    <property type="protein sequence ID" value="QDL93162.1"/>
    <property type="molecule type" value="Genomic_DNA"/>
</dbReference>
<accession>A0A5B8G228</accession>
<name>A0A5B8G228_9RHOB</name>
<proteinExistence type="predicted"/>
<reference evidence="2 3" key="1">
    <citation type="submission" date="2019-06" db="EMBL/GenBank/DDBJ databases">
        <title>Genome sequence of Rhodobacteraceae bacterium D4M1.</title>
        <authorList>
            <person name="Cao J."/>
        </authorList>
    </citation>
    <scope>NUCLEOTIDE SEQUENCE [LARGE SCALE GENOMIC DNA]</scope>
    <source>
        <strain evidence="2 3">D4M1</strain>
    </source>
</reference>
<dbReference type="OrthoDB" id="9814204at2"/>
<keyword evidence="3" id="KW-1185">Reference proteome</keyword>
<dbReference type="RefSeq" id="WP_138575216.1">
    <property type="nucleotide sequence ID" value="NZ_CP040818.1"/>
</dbReference>
<evidence type="ECO:0000313" key="2">
    <source>
        <dbReference type="EMBL" id="QDL93162.1"/>
    </source>
</evidence>
<dbReference type="PROSITE" id="PS51318">
    <property type="entry name" value="TAT"/>
    <property type="match status" value="1"/>
</dbReference>
<keyword evidence="2" id="KW-0378">Hydrolase</keyword>
<feature type="domain" description="Beta-lactamase-related" evidence="1">
    <location>
        <begin position="56"/>
        <end position="335"/>
    </location>
</feature>
<dbReference type="InterPro" id="IPR050789">
    <property type="entry name" value="Diverse_Enzym_Activities"/>
</dbReference>
<dbReference type="SUPFAM" id="SSF56601">
    <property type="entry name" value="beta-lactamase/transpeptidase-like"/>
    <property type="match status" value="1"/>
</dbReference>
<gene>
    <name evidence="2" type="ORF">FDP22_16065</name>
</gene>
<sequence length="346" mass="36911">MTERQSFTTRRDLLRGGAALALAAPFASLASRGEAQDRSLAALLEQAAELAFLETVIVARNGEILAERGYSGQSTSAPTNIKSASKSVISALVGVAIGGGVLSGVDQPIAPILRDEVPSSADPRIERITVGHLLSMQAGLRPTSGADYGRWVSGSNWVRGALAQPFEDDPGGRMLYSTGSTHLLSAILTEVTGRPTLDNAQAWLGPVEGFSIASWQRDPQGIYLGGNEMAMSPRSLLAFGEVWRRGGTGPDGSQVLPRGWVDQAWTPRTTSRWSGDGYGYGWFLRTIGGQEVRFAWGYGGQMLYIVPALGLSLVMTSDETPRPTTIEDRDRLHELAAAIIQGLRAG</sequence>
<evidence type="ECO:0000313" key="3">
    <source>
        <dbReference type="Proteomes" id="UP000305888"/>
    </source>
</evidence>
<dbReference type="PANTHER" id="PTHR43283:SF7">
    <property type="entry name" value="BETA-LACTAMASE-RELATED DOMAIN-CONTAINING PROTEIN"/>
    <property type="match status" value="1"/>
</dbReference>
<dbReference type="AlphaFoldDB" id="A0A5B8G228"/>
<dbReference type="KEGG" id="ppru:FDP22_16065"/>
<protein>
    <submittedName>
        <fullName evidence="2">Serine hydrolase</fullName>
    </submittedName>
</protein>
<dbReference type="Pfam" id="PF00144">
    <property type="entry name" value="Beta-lactamase"/>
    <property type="match status" value="1"/>
</dbReference>